<keyword evidence="1" id="KW-0812">Transmembrane</keyword>
<gene>
    <name evidence="2" type="ORF">C5O19_24260</name>
</gene>
<proteinExistence type="predicted"/>
<keyword evidence="1" id="KW-0472">Membrane</keyword>
<accession>A0A2S7IFI4</accession>
<keyword evidence="3" id="KW-1185">Reference proteome</keyword>
<sequence>MTSILTSCSYNPASLQQRSNDQLLTRKAKMQQISLLMILLVAIIAGLAFVLESYLVAVTSWAIIPTLMDYTKKRKALWKELQNRSLRN</sequence>
<reference evidence="3" key="1">
    <citation type="submission" date="2018-02" db="EMBL/GenBank/DDBJ databases">
        <title>Genome sequencing of Solimonas sp. HR-BB.</title>
        <authorList>
            <person name="Lee Y."/>
            <person name="Jeon C.O."/>
        </authorList>
    </citation>
    <scope>NUCLEOTIDE SEQUENCE [LARGE SCALE GENOMIC DNA]</scope>
    <source>
        <strain evidence="3">HR-U</strain>
    </source>
</reference>
<dbReference type="AlphaFoldDB" id="A0A2S7IFI4"/>
<evidence type="ECO:0000313" key="2">
    <source>
        <dbReference type="EMBL" id="PQA53788.1"/>
    </source>
</evidence>
<name>A0A2S7IFI4_9BACT</name>
<keyword evidence="1" id="KW-1133">Transmembrane helix</keyword>
<dbReference type="Proteomes" id="UP000239590">
    <property type="component" value="Unassembled WGS sequence"/>
</dbReference>
<comment type="caution">
    <text evidence="2">The sequence shown here is derived from an EMBL/GenBank/DDBJ whole genome shotgun (WGS) entry which is preliminary data.</text>
</comment>
<dbReference type="EMBL" id="PTRA01000008">
    <property type="protein sequence ID" value="PQA53788.1"/>
    <property type="molecule type" value="Genomic_DNA"/>
</dbReference>
<evidence type="ECO:0000256" key="1">
    <source>
        <dbReference type="SAM" id="Phobius"/>
    </source>
</evidence>
<protein>
    <submittedName>
        <fullName evidence="2">Uncharacterized protein</fullName>
    </submittedName>
</protein>
<organism evidence="2 3">
    <name type="scientific">Siphonobacter curvatus</name>
    <dbReference type="NCBI Taxonomy" id="2094562"/>
    <lineage>
        <taxon>Bacteria</taxon>
        <taxon>Pseudomonadati</taxon>
        <taxon>Bacteroidota</taxon>
        <taxon>Cytophagia</taxon>
        <taxon>Cytophagales</taxon>
        <taxon>Cytophagaceae</taxon>
        <taxon>Siphonobacter</taxon>
    </lineage>
</organism>
<feature type="transmembrane region" description="Helical" evidence="1">
    <location>
        <begin position="35"/>
        <end position="64"/>
    </location>
</feature>
<evidence type="ECO:0000313" key="3">
    <source>
        <dbReference type="Proteomes" id="UP000239590"/>
    </source>
</evidence>